<proteinExistence type="predicted"/>
<protein>
    <submittedName>
        <fullName evidence="1">Uncharacterized protein</fullName>
    </submittedName>
</protein>
<sequence length="108" mass="12688">MQFANRADKKRLYCVSIESYAFCQHILKHTYREKYIALFRDAIQPENFGILTGTAREFKKAYSNATPCPSAELGPNCRVKQYVEFQTHVHQECRALTNRQLLVYCKYN</sequence>
<dbReference type="RefSeq" id="XP_056058464.1">
    <property type="nucleotide sequence ID" value="XM_056202958.1"/>
</dbReference>
<reference evidence="1" key="1">
    <citation type="journal article" date="2023" name="Access Microbiol">
        <title>De-novo genome assembly for Akanthomyces muscarius, a biocontrol agent of insect agricultural pests.</title>
        <authorList>
            <person name="Erdos Z."/>
            <person name="Studholme D.J."/>
            <person name="Raymond B."/>
            <person name="Sharma M."/>
        </authorList>
    </citation>
    <scope>NUCLEOTIDE SEQUENCE</scope>
    <source>
        <strain evidence="1">Ve6</strain>
    </source>
</reference>
<organism evidence="1 2">
    <name type="scientific">Akanthomyces muscarius</name>
    <name type="common">Entomopathogenic fungus</name>
    <name type="synonym">Lecanicillium muscarium</name>
    <dbReference type="NCBI Taxonomy" id="2231603"/>
    <lineage>
        <taxon>Eukaryota</taxon>
        <taxon>Fungi</taxon>
        <taxon>Dikarya</taxon>
        <taxon>Ascomycota</taxon>
        <taxon>Pezizomycotina</taxon>
        <taxon>Sordariomycetes</taxon>
        <taxon>Hypocreomycetidae</taxon>
        <taxon>Hypocreales</taxon>
        <taxon>Cordycipitaceae</taxon>
        <taxon>Akanthomyces</taxon>
    </lineage>
</organism>
<evidence type="ECO:0000313" key="1">
    <source>
        <dbReference type="EMBL" id="KAJ4163549.1"/>
    </source>
</evidence>
<dbReference type="GeneID" id="80892429"/>
<dbReference type="EMBL" id="JAJHUN010000001">
    <property type="protein sequence ID" value="KAJ4163549.1"/>
    <property type="molecule type" value="Genomic_DNA"/>
</dbReference>
<name>A0A9W8QNF1_AKAMU</name>
<evidence type="ECO:0000313" key="2">
    <source>
        <dbReference type="Proteomes" id="UP001144673"/>
    </source>
</evidence>
<dbReference type="Proteomes" id="UP001144673">
    <property type="component" value="Chromosome 1"/>
</dbReference>
<gene>
    <name evidence="1" type="ORF">LMH87_005270</name>
</gene>
<dbReference type="KEGG" id="amus:LMH87_005270"/>
<accession>A0A9W8QNF1</accession>
<dbReference type="AlphaFoldDB" id="A0A9W8QNF1"/>
<keyword evidence="2" id="KW-1185">Reference proteome</keyword>
<comment type="caution">
    <text evidence="1">The sequence shown here is derived from an EMBL/GenBank/DDBJ whole genome shotgun (WGS) entry which is preliminary data.</text>
</comment>